<dbReference type="InterPro" id="IPR045085">
    <property type="entry name" value="HLD_clamp_pol_III_gamma_tau"/>
</dbReference>
<comment type="similarity">
    <text evidence="1">Belongs to the DnaX/STICHEL family.</text>
</comment>
<dbReference type="Gene3D" id="1.10.8.60">
    <property type="match status" value="1"/>
</dbReference>
<evidence type="ECO:0000256" key="2">
    <source>
        <dbReference type="ARBA" id="ARBA00012417"/>
    </source>
</evidence>
<dbReference type="Pfam" id="PF22608">
    <property type="entry name" value="DNAX_ATPase_lid"/>
    <property type="match status" value="1"/>
</dbReference>
<feature type="region of interest" description="Disordered" evidence="12">
    <location>
        <begin position="628"/>
        <end position="673"/>
    </location>
</feature>
<sequence>MTYLVLARKWRPRSFDTLVGQDHVVRALTHALDTQRLHHAWLFTGTRGVGKTTLSRILAKSLNCETGITSKPCGVCRACTEIDAGRFVDYLELDAASNRGVEEMTQLLEQAVYSPGAGRFKVYMIDEVHMLTGHAFNAMLKTLEEPPPHVKFILATTDPQKIPVTVLSRCLQFNLKQMPADSIVGHLQAVLGQEEVAFEVPALRLIGQAAQGSMRDALSLTDQAIAYSAGNMTEDAVRGMLGTIDQRHLVRLLDALSAGDAKSVLAVADELAIRGLSYAGALADLAVLLSRVAIEQRVKGVTAAEDPLAADIARLALSLHPDAVQLFYSVAVHSRSELTLSPDEYAGFIMACLRMLALNGDAGPQTALEAPATPARQTAEPAAASAPEAVVAAAEVAPVVAPAAAAVSAPMVAPVVADVVASVAEPVAEPAAAPAASPVTPPTAAPAPAAVNEPAPQAAVASAAPVSEPVQAVSAPVAPTPQVTAQAAPQAASQAAPQPATAATAVTPAPDSVPPWEDLPAGTTSTAQAAAAPAPESMLAPTPEPTPELSPAAPAFDADAAAAVAPAAATAPAVDAAAKGVGSAALAVTPAVAAVLATAPAEADDDGPPSWVDEEIPFEAEGGFVPEGGFTSNPDDDEFETLASAPSVAPPPIARREAPAPSRKRASRARMSDMTQAGWPELAARLPVTGLAAELARQSEWAGVQGDAIVLRVAVKTLAESESRVRLQTVLCEHFGQGIRLDVQVGITGDDTAHAVAKAERAARQQAAEDAVAVDPFVQALLADFGGHVVPDSIRHVDPPAAA</sequence>
<feature type="region of interest" description="Disordered" evidence="12">
    <location>
        <begin position="484"/>
        <end position="553"/>
    </location>
</feature>
<dbReference type="NCBIfam" id="NF005942">
    <property type="entry name" value="PRK07994.1"/>
    <property type="match status" value="1"/>
</dbReference>
<keyword evidence="5" id="KW-0235">DNA replication</keyword>
<dbReference type="EC" id="2.7.7.7" evidence="2"/>
<feature type="region of interest" description="Disordered" evidence="12">
    <location>
        <begin position="431"/>
        <end position="451"/>
    </location>
</feature>
<dbReference type="InterPro" id="IPR003593">
    <property type="entry name" value="AAA+_ATPase"/>
</dbReference>
<dbReference type="InterPro" id="IPR008921">
    <property type="entry name" value="DNA_pol3_clamp-load_cplx_C"/>
</dbReference>
<accession>A0AAW3I0P7</accession>
<dbReference type="Gene3D" id="3.30.300.150">
    <property type="entry name" value="DNA polymerase III, tau subunit, domain V"/>
    <property type="match status" value="1"/>
</dbReference>
<feature type="compositionally biased region" description="Low complexity" evidence="12">
    <location>
        <begin position="484"/>
        <end position="510"/>
    </location>
</feature>
<dbReference type="SUPFAM" id="SSF52540">
    <property type="entry name" value="P-loop containing nucleoside triphosphate hydrolases"/>
    <property type="match status" value="1"/>
</dbReference>
<dbReference type="InterPro" id="IPR038249">
    <property type="entry name" value="PolIII_tau_V_sf"/>
</dbReference>
<dbReference type="GO" id="GO:0046872">
    <property type="term" value="F:metal ion binding"/>
    <property type="evidence" value="ECO:0007669"/>
    <property type="project" value="UniProtKB-KW"/>
</dbReference>
<dbReference type="Pfam" id="PF13177">
    <property type="entry name" value="DNA_pol3_delta2"/>
    <property type="match status" value="1"/>
</dbReference>
<evidence type="ECO:0000256" key="1">
    <source>
        <dbReference type="ARBA" id="ARBA00006360"/>
    </source>
</evidence>
<dbReference type="Gene3D" id="3.40.50.300">
    <property type="entry name" value="P-loop containing nucleotide triphosphate hydrolases"/>
    <property type="match status" value="1"/>
</dbReference>
<protein>
    <recommendedName>
        <fullName evidence="2">DNA-directed DNA polymerase</fullName>
        <ecNumber evidence="2">2.7.7.7</ecNumber>
    </recommendedName>
</protein>
<keyword evidence="8" id="KW-0862">Zinc</keyword>
<dbReference type="InterPro" id="IPR012763">
    <property type="entry name" value="DNA_pol_III_sug/sutau_N"/>
</dbReference>
<dbReference type="PANTHER" id="PTHR11669:SF0">
    <property type="entry name" value="PROTEIN STICHEL-LIKE 2"/>
    <property type="match status" value="1"/>
</dbReference>
<dbReference type="Gene3D" id="1.20.272.10">
    <property type="match status" value="1"/>
</dbReference>
<evidence type="ECO:0000256" key="11">
    <source>
        <dbReference type="ARBA" id="ARBA00049244"/>
    </source>
</evidence>
<evidence type="ECO:0000256" key="7">
    <source>
        <dbReference type="ARBA" id="ARBA00022741"/>
    </source>
</evidence>
<dbReference type="Proteomes" id="UP000037511">
    <property type="component" value="Unassembled WGS sequence"/>
</dbReference>
<dbReference type="EMBL" id="LGVG01000035">
    <property type="protein sequence ID" value="KNE25468.1"/>
    <property type="molecule type" value="Genomic_DNA"/>
</dbReference>
<dbReference type="InterPro" id="IPR027417">
    <property type="entry name" value="P-loop_NTPase"/>
</dbReference>
<dbReference type="Pfam" id="PF12169">
    <property type="entry name" value="DNA_pol3_gamma3"/>
    <property type="match status" value="1"/>
</dbReference>
<evidence type="ECO:0000256" key="3">
    <source>
        <dbReference type="ARBA" id="ARBA00022679"/>
    </source>
</evidence>
<feature type="domain" description="AAA+ ATPase" evidence="13">
    <location>
        <begin position="37"/>
        <end position="179"/>
    </location>
</feature>
<evidence type="ECO:0000256" key="9">
    <source>
        <dbReference type="ARBA" id="ARBA00022840"/>
    </source>
</evidence>
<dbReference type="RefSeq" id="WP_050449017.1">
    <property type="nucleotide sequence ID" value="NZ_LGVG01000035.1"/>
</dbReference>
<evidence type="ECO:0000256" key="4">
    <source>
        <dbReference type="ARBA" id="ARBA00022695"/>
    </source>
</evidence>
<dbReference type="AlphaFoldDB" id="A0AAW3I0P7"/>
<dbReference type="CDD" id="cd18137">
    <property type="entry name" value="HLD_clamp_pol_III_gamma_tau"/>
    <property type="match status" value="1"/>
</dbReference>
<evidence type="ECO:0000256" key="10">
    <source>
        <dbReference type="ARBA" id="ARBA00022932"/>
    </source>
</evidence>
<evidence type="ECO:0000313" key="14">
    <source>
        <dbReference type="EMBL" id="KNE25468.1"/>
    </source>
</evidence>
<keyword evidence="3" id="KW-0808">Transferase</keyword>
<evidence type="ECO:0000313" key="15">
    <source>
        <dbReference type="Proteomes" id="UP000037511"/>
    </source>
</evidence>
<dbReference type="GO" id="GO:0006261">
    <property type="term" value="P:DNA-templated DNA replication"/>
    <property type="evidence" value="ECO:0007669"/>
    <property type="project" value="TreeGrafter"/>
</dbReference>
<dbReference type="SMART" id="SM00382">
    <property type="entry name" value="AAA"/>
    <property type="match status" value="1"/>
</dbReference>
<dbReference type="GO" id="GO:0003887">
    <property type="term" value="F:DNA-directed DNA polymerase activity"/>
    <property type="evidence" value="ECO:0007669"/>
    <property type="project" value="UniProtKB-KW"/>
</dbReference>
<dbReference type="CDD" id="cd00009">
    <property type="entry name" value="AAA"/>
    <property type="match status" value="1"/>
</dbReference>
<keyword evidence="7" id="KW-0547">Nucleotide-binding</keyword>
<proteinExistence type="inferred from homology"/>
<keyword evidence="9" id="KW-0067">ATP-binding</keyword>
<gene>
    <name evidence="14" type="ORF">AFM18_22050</name>
</gene>
<dbReference type="SUPFAM" id="SSF48019">
    <property type="entry name" value="post-AAA+ oligomerization domain-like"/>
    <property type="match status" value="1"/>
</dbReference>
<name>A0AAW3I0P7_9BURK</name>
<keyword evidence="10" id="KW-0239">DNA-directed DNA polymerase</keyword>
<evidence type="ECO:0000256" key="6">
    <source>
        <dbReference type="ARBA" id="ARBA00022723"/>
    </source>
</evidence>
<evidence type="ECO:0000256" key="12">
    <source>
        <dbReference type="SAM" id="MobiDB-lite"/>
    </source>
</evidence>
<comment type="catalytic activity">
    <reaction evidence="11">
        <text>DNA(n) + a 2'-deoxyribonucleoside 5'-triphosphate = DNA(n+1) + diphosphate</text>
        <dbReference type="Rhea" id="RHEA:22508"/>
        <dbReference type="Rhea" id="RHEA-COMP:17339"/>
        <dbReference type="Rhea" id="RHEA-COMP:17340"/>
        <dbReference type="ChEBI" id="CHEBI:33019"/>
        <dbReference type="ChEBI" id="CHEBI:61560"/>
        <dbReference type="ChEBI" id="CHEBI:173112"/>
        <dbReference type="EC" id="2.7.7.7"/>
    </reaction>
</comment>
<feature type="compositionally biased region" description="Low complexity" evidence="12">
    <location>
        <begin position="520"/>
        <end position="535"/>
    </location>
</feature>
<dbReference type="GO" id="GO:0009360">
    <property type="term" value="C:DNA polymerase III complex"/>
    <property type="evidence" value="ECO:0007669"/>
    <property type="project" value="InterPro"/>
</dbReference>
<evidence type="ECO:0000256" key="8">
    <source>
        <dbReference type="ARBA" id="ARBA00022833"/>
    </source>
</evidence>
<evidence type="ECO:0000256" key="5">
    <source>
        <dbReference type="ARBA" id="ARBA00022705"/>
    </source>
</evidence>
<keyword evidence="6" id="KW-0479">Metal-binding</keyword>
<dbReference type="GO" id="GO:0003677">
    <property type="term" value="F:DNA binding"/>
    <property type="evidence" value="ECO:0007669"/>
    <property type="project" value="InterPro"/>
</dbReference>
<dbReference type="FunFam" id="1.10.8.60:FF:000013">
    <property type="entry name" value="DNA polymerase III subunit gamma/tau"/>
    <property type="match status" value="1"/>
</dbReference>
<organism evidence="14 15">
    <name type="scientific">Achromobacter spanius</name>
    <dbReference type="NCBI Taxonomy" id="217203"/>
    <lineage>
        <taxon>Bacteria</taxon>
        <taxon>Pseudomonadati</taxon>
        <taxon>Pseudomonadota</taxon>
        <taxon>Betaproteobacteria</taxon>
        <taxon>Burkholderiales</taxon>
        <taxon>Alcaligenaceae</taxon>
        <taxon>Achromobacter</taxon>
    </lineage>
</organism>
<keyword evidence="4" id="KW-0548">Nucleotidyltransferase</keyword>
<dbReference type="InterPro" id="IPR022754">
    <property type="entry name" value="DNA_pol_III_gamma-3"/>
</dbReference>
<dbReference type="PANTHER" id="PTHR11669">
    <property type="entry name" value="REPLICATION FACTOR C / DNA POLYMERASE III GAMMA-TAU SUBUNIT"/>
    <property type="match status" value="1"/>
</dbReference>
<dbReference type="InterPro" id="IPR050238">
    <property type="entry name" value="DNA_Rep/Repair_Clamp_Loader"/>
</dbReference>
<dbReference type="GO" id="GO:0005524">
    <property type="term" value="F:ATP binding"/>
    <property type="evidence" value="ECO:0007669"/>
    <property type="project" value="UniProtKB-KW"/>
</dbReference>
<dbReference type="FunFam" id="3.40.50.300:FF:000014">
    <property type="entry name" value="DNA polymerase III subunit gamma/tau"/>
    <property type="match status" value="1"/>
</dbReference>
<dbReference type="NCBIfam" id="TIGR02397">
    <property type="entry name" value="dnaX_nterm"/>
    <property type="match status" value="1"/>
</dbReference>
<reference evidence="14 15" key="1">
    <citation type="submission" date="2015-07" db="EMBL/GenBank/DDBJ databases">
        <title>Draft genome of Achromobacter spanius.</title>
        <authorList>
            <person name="Wang X."/>
        </authorList>
    </citation>
    <scope>NUCLEOTIDE SEQUENCE [LARGE SCALE GENOMIC DNA]</scope>
    <source>
        <strain evidence="14 15">CGMCC9173</strain>
    </source>
</reference>
<comment type="caution">
    <text evidence="14">The sequence shown here is derived from an EMBL/GenBank/DDBJ whole genome shotgun (WGS) entry which is preliminary data.</text>
</comment>
<evidence type="ECO:0000259" key="13">
    <source>
        <dbReference type="SMART" id="SM00382"/>
    </source>
</evidence>